<comment type="caution">
    <text evidence="8">The sequence shown here is derived from an EMBL/GenBank/DDBJ whole genome shotgun (WGS) entry which is preliminary data.</text>
</comment>
<evidence type="ECO:0000313" key="8">
    <source>
        <dbReference type="EMBL" id="PIW08050.1"/>
    </source>
</evidence>
<dbReference type="Proteomes" id="UP000230556">
    <property type="component" value="Unassembled WGS sequence"/>
</dbReference>
<evidence type="ECO:0000256" key="4">
    <source>
        <dbReference type="ARBA" id="ARBA00023157"/>
    </source>
</evidence>
<evidence type="ECO:0000259" key="7">
    <source>
        <dbReference type="Pfam" id="PF13462"/>
    </source>
</evidence>
<dbReference type="PANTHER" id="PTHR13887:SF14">
    <property type="entry name" value="DISULFIDE BOND FORMATION PROTEIN D"/>
    <property type="match status" value="1"/>
</dbReference>
<keyword evidence="2" id="KW-0732">Signal</keyword>
<dbReference type="InterPro" id="IPR012336">
    <property type="entry name" value="Thioredoxin-like_fold"/>
</dbReference>
<evidence type="ECO:0000256" key="1">
    <source>
        <dbReference type="ARBA" id="ARBA00005791"/>
    </source>
</evidence>
<feature type="domain" description="Thioredoxin-like fold" evidence="7">
    <location>
        <begin position="140"/>
        <end position="271"/>
    </location>
</feature>
<dbReference type="EMBL" id="PFFO01000073">
    <property type="protein sequence ID" value="PIW08050.1"/>
    <property type="molecule type" value="Genomic_DNA"/>
</dbReference>
<dbReference type="PANTHER" id="PTHR13887">
    <property type="entry name" value="GLUTATHIONE S-TRANSFERASE KAPPA"/>
    <property type="match status" value="1"/>
</dbReference>
<accession>A0A2M7FQN5</accession>
<evidence type="ECO:0000256" key="5">
    <source>
        <dbReference type="ARBA" id="ARBA00023284"/>
    </source>
</evidence>
<dbReference type="Pfam" id="PF13462">
    <property type="entry name" value="Thioredoxin_4"/>
    <property type="match status" value="1"/>
</dbReference>
<keyword evidence="3" id="KW-0560">Oxidoreductase</keyword>
<protein>
    <recommendedName>
        <fullName evidence="7">Thioredoxin-like fold domain-containing protein</fullName>
    </recommendedName>
</protein>
<evidence type="ECO:0000256" key="3">
    <source>
        <dbReference type="ARBA" id="ARBA00023002"/>
    </source>
</evidence>
<gene>
    <name evidence="8" type="ORF">COW38_01570</name>
</gene>
<dbReference type="GO" id="GO:0016491">
    <property type="term" value="F:oxidoreductase activity"/>
    <property type="evidence" value="ECO:0007669"/>
    <property type="project" value="UniProtKB-KW"/>
</dbReference>
<dbReference type="Gene3D" id="3.40.30.10">
    <property type="entry name" value="Glutaredoxin"/>
    <property type="match status" value="1"/>
</dbReference>
<reference evidence="9" key="1">
    <citation type="submission" date="2017-09" db="EMBL/GenBank/DDBJ databases">
        <title>Depth-based differentiation of microbial function through sediment-hosted aquifers and enrichment of novel symbionts in the deep terrestrial subsurface.</title>
        <authorList>
            <person name="Probst A.J."/>
            <person name="Ladd B."/>
            <person name="Jarett J.K."/>
            <person name="Geller-Mcgrath D.E."/>
            <person name="Sieber C.M.K."/>
            <person name="Emerson J.B."/>
            <person name="Anantharaman K."/>
            <person name="Thomas B.C."/>
            <person name="Malmstrom R."/>
            <person name="Stieglmeier M."/>
            <person name="Klingl A."/>
            <person name="Woyke T."/>
            <person name="Ryan C.M."/>
            <person name="Banfield J.F."/>
        </authorList>
    </citation>
    <scope>NUCLEOTIDE SEQUENCE [LARGE SCALE GENOMIC DNA]</scope>
</reference>
<organism evidence="8 9">
    <name type="scientific">Candidatus Collierbacteria bacterium CG17_big_fil_post_rev_8_21_14_2_50_45_7</name>
    <dbReference type="NCBI Taxonomy" id="1974536"/>
    <lineage>
        <taxon>Bacteria</taxon>
        <taxon>Candidatus Collieribacteriota</taxon>
    </lineage>
</organism>
<keyword evidence="6" id="KW-1133">Transmembrane helix</keyword>
<dbReference type="InterPro" id="IPR036249">
    <property type="entry name" value="Thioredoxin-like_sf"/>
</dbReference>
<sequence>MGVGFWEGDWYSMGMKQAITQYVMVILLVVGAYFLGVYKTKTEYLEKGVPNQVAQVAGETTAAQTTPTTVDLDKIKEKFDGKHITFGDKNAKTIIAEVSDPSCPYCHIAAGLHPELNNTSTQFKMVKDGGTYIAPVPEIKKMVDAGQASFIFFYAPGHGAGEVGTQALYCAYDQGKFWEAHDKLMTKAGYDLLNDVVKNDIAQSSKVVTLMGNSLDSAKLQSCLDSGKYAGQPTEDTAFVQSLGFGATPTFFVNDKVVEGAQPWSALEAAL</sequence>
<evidence type="ECO:0000256" key="2">
    <source>
        <dbReference type="ARBA" id="ARBA00022729"/>
    </source>
</evidence>
<keyword evidence="6" id="KW-0472">Membrane</keyword>
<keyword evidence="4" id="KW-1015">Disulfide bond</keyword>
<proteinExistence type="inferred from homology"/>
<name>A0A2M7FQN5_9BACT</name>
<keyword evidence="5" id="KW-0676">Redox-active center</keyword>
<feature type="transmembrane region" description="Helical" evidence="6">
    <location>
        <begin position="19"/>
        <end position="38"/>
    </location>
</feature>
<evidence type="ECO:0000313" key="9">
    <source>
        <dbReference type="Proteomes" id="UP000230556"/>
    </source>
</evidence>
<comment type="similarity">
    <text evidence="1">Belongs to the thioredoxin family. DsbA subfamily.</text>
</comment>
<dbReference type="AlphaFoldDB" id="A0A2M7FQN5"/>
<keyword evidence="6" id="KW-0812">Transmembrane</keyword>
<dbReference type="SUPFAM" id="SSF52833">
    <property type="entry name" value="Thioredoxin-like"/>
    <property type="match status" value="1"/>
</dbReference>
<evidence type="ECO:0000256" key="6">
    <source>
        <dbReference type="SAM" id="Phobius"/>
    </source>
</evidence>